<feature type="region of interest" description="Disordered" evidence="1">
    <location>
        <begin position="1"/>
        <end position="23"/>
    </location>
</feature>
<dbReference type="EMBL" id="CAJNOB010000056">
    <property type="protein sequence ID" value="CAF0703783.1"/>
    <property type="molecule type" value="Genomic_DNA"/>
</dbReference>
<organism evidence="2 3">
    <name type="scientific">Candidatus Methylacidithermus pantelleriae</name>
    <dbReference type="NCBI Taxonomy" id="2744239"/>
    <lineage>
        <taxon>Bacteria</taxon>
        <taxon>Pseudomonadati</taxon>
        <taxon>Verrucomicrobiota</taxon>
        <taxon>Methylacidiphilae</taxon>
        <taxon>Methylacidiphilales</taxon>
        <taxon>Methylacidiphilaceae</taxon>
        <taxon>Candidatus Methylacidithermus</taxon>
    </lineage>
</organism>
<dbReference type="AlphaFoldDB" id="A0A8J2FUE3"/>
<evidence type="ECO:0000313" key="2">
    <source>
        <dbReference type="EMBL" id="CAF0703783.1"/>
    </source>
</evidence>
<accession>A0A8J2FUE3</accession>
<protein>
    <submittedName>
        <fullName evidence="2">Uncharacterized protein</fullName>
    </submittedName>
</protein>
<keyword evidence="3" id="KW-1185">Reference proteome</keyword>
<evidence type="ECO:0000313" key="3">
    <source>
        <dbReference type="Proteomes" id="UP000663859"/>
    </source>
</evidence>
<reference evidence="2" key="1">
    <citation type="submission" date="2021-02" db="EMBL/GenBank/DDBJ databases">
        <authorList>
            <person name="Cremers G."/>
            <person name="Picone N."/>
        </authorList>
    </citation>
    <scope>NUCLEOTIDE SEQUENCE</scope>
    <source>
        <strain evidence="2">PQ17</strain>
    </source>
</reference>
<sequence>MRQPMRTGRKMGRRSGGLSSFCSGRRTRPLVIHPAKPGYPRTGTYRVFRLRLPEGWGSRSQSLVFQGLRFTYGQKVILQALSAGGMVTGRILEGGKLVPKPQGSQLKLAVRAGANQGWRVMAKRQGEDPLGNLVRIPAIGLNLQGKSEEKAKANVATVCQTIAWVFAKIGQAPWNRTMGSPQEEAQTPSRWIPFGPAWLFSFAKAKEITGVKSASFRARLKLIEVDRP</sequence>
<dbReference type="Proteomes" id="UP000663859">
    <property type="component" value="Unassembled WGS sequence"/>
</dbReference>
<gene>
    <name evidence="2" type="ORF">MPNT_60101</name>
</gene>
<proteinExistence type="predicted"/>
<name>A0A8J2FUE3_9BACT</name>
<comment type="caution">
    <text evidence="2">The sequence shown here is derived from an EMBL/GenBank/DDBJ whole genome shotgun (WGS) entry which is preliminary data.</text>
</comment>
<evidence type="ECO:0000256" key="1">
    <source>
        <dbReference type="SAM" id="MobiDB-lite"/>
    </source>
</evidence>